<organism evidence="1 2">
    <name type="scientific">Leucogyrophana mollusca</name>
    <dbReference type="NCBI Taxonomy" id="85980"/>
    <lineage>
        <taxon>Eukaryota</taxon>
        <taxon>Fungi</taxon>
        <taxon>Dikarya</taxon>
        <taxon>Basidiomycota</taxon>
        <taxon>Agaricomycotina</taxon>
        <taxon>Agaricomycetes</taxon>
        <taxon>Agaricomycetidae</taxon>
        <taxon>Boletales</taxon>
        <taxon>Boletales incertae sedis</taxon>
        <taxon>Leucogyrophana</taxon>
    </lineage>
</organism>
<protein>
    <submittedName>
        <fullName evidence="1">Uncharacterized protein</fullName>
    </submittedName>
</protein>
<name>A0ACB8B7H2_9AGAM</name>
<sequence length="178" mass="20140">MKASGNNPLQSRMTCLIADRKHVPVITILQRMDGRKGAGVVGDTGARESLTHRSDISGRLRAPPTCTHSLHCEYTPFRTLLTPPVQPHSSPFHKHAPRPSSASRRRAHSPVSHHQCQNLPTPHANEPQAIIIWYYLYLQPTRRKHPARASITKPHAKWLCLISWRTRTNGLQNKNRLV</sequence>
<dbReference type="Proteomes" id="UP000790709">
    <property type="component" value="Unassembled WGS sequence"/>
</dbReference>
<reference evidence="1" key="1">
    <citation type="journal article" date="2021" name="New Phytol.">
        <title>Evolutionary innovations through gain and loss of genes in the ectomycorrhizal Boletales.</title>
        <authorList>
            <person name="Wu G."/>
            <person name="Miyauchi S."/>
            <person name="Morin E."/>
            <person name="Kuo A."/>
            <person name="Drula E."/>
            <person name="Varga T."/>
            <person name="Kohler A."/>
            <person name="Feng B."/>
            <person name="Cao Y."/>
            <person name="Lipzen A."/>
            <person name="Daum C."/>
            <person name="Hundley H."/>
            <person name="Pangilinan J."/>
            <person name="Johnson J."/>
            <person name="Barry K."/>
            <person name="LaButti K."/>
            <person name="Ng V."/>
            <person name="Ahrendt S."/>
            <person name="Min B."/>
            <person name="Choi I.G."/>
            <person name="Park H."/>
            <person name="Plett J.M."/>
            <person name="Magnuson J."/>
            <person name="Spatafora J.W."/>
            <person name="Nagy L.G."/>
            <person name="Henrissat B."/>
            <person name="Grigoriev I.V."/>
            <person name="Yang Z.L."/>
            <person name="Xu J."/>
            <person name="Martin F.M."/>
        </authorList>
    </citation>
    <scope>NUCLEOTIDE SEQUENCE</scope>
    <source>
        <strain evidence="1">KUC20120723A-06</strain>
    </source>
</reference>
<comment type="caution">
    <text evidence="1">The sequence shown here is derived from an EMBL/GenBank/DDBJ whole genome shotgun (WGS) entry which is preliminary data.</text>
</comment>
<accession>A0ACB8B7H2</accession>
<evidence type="ECO:0000313" key="1">
    <source>
        <dbReference type="EMBL" id="KAH7920833.1"/>
    </source>
</evidence>
<proteinExistence type="predicted"/>
<evidence type="ECO:0000313" key="2">
    <source>
        <dbReference type="Proteomes" id="UP000790709"/>
    </source>
</evidence>
<dbReference type="EMBL" id="MU266557">
    <property type="protein sequence ID" value="KAH7920833.1"/>
    <property type="molecule type" value="Genomic_DNA"/>
</dbReference>
<gene>
    <name evidence="1" type="ORF">BV22DRAFT_776059</name>
</gene>
<keyword evidence="2" id="KW-1185">Reference proteome</keyword>